<reference evidence="2" key="1">
    <citation type="submission" date="2020-06" db="EMBL/GenBank/DDBJ databases">
        <title>Stable isotope informed genome-resolved metagenomics uncovers potential trophic interactions in rhizosphere soil.</title>
        <authorList>
            <person name="Starr E.P."/>
            <person name="Shi S."/>
            <person name="Blazewicz S.J."/>
            <person name="Koch B.J."/>
            <person name="Probst A.J."/>
            <person name="Hungate B.A."/>
            <person name="Pett-Ridge J."/>
            <person name="Firestone M.K."/>
            <person name="Banfield J.F."/>
        </authorList>
    </citation>
    <scope>NUCLEOTIDE SEQUENCE</scope>
    <source>
        <strain evidence="2">YM_69_17</strain>
    </source>
</reference>
<dbReference type="EMBL" id="JAEKLZ010000231">
    <property type="protein sequence ID" value="MBW8726722.1"/>
    <property type="molecule type" value="Genomic_DNA"/>
</dbReference>
<dbReference type="AlphaFoldDB" id="A0A952FLA8"/>
<dbReference type="Proteomes" id="UP000700706">
    <property type="component" value="Unassembled WGS sequence"/>
</dbReference>
<evidence type="ECO:0000313" key="3">
    <source>
        <dbReference type="Proteomes" id="UP000700706"/>
    </source>
</evidence>
<feature type="chain" id="PRO_5037407470" description="Peptidase" evidence="1">
    <location>
        <begin position="23"/>
        <end position="552"/>
    </location>
</feature>
<protein>
    <recommendedName>
        <fullName evidence="4">Peptidase</fullName>
    </recommendedName>
</protein>
<sequence>MSLRNVTASLALCLLASSPGLAASPGAAPQAAALQAKAPAAEPDRVVNDPTLYNTGPDGQVNLAQVNETSSLKHHSMAINGKLARFTAGAGHLVVSGADGKPEAAFFYTAYTMDGAPKNTRPVTFLWNGGPGSASIWLHMGSWAPKRLKSDAPNIISYGTQPESFPLVDNEITLLKQSDLVFVDPPGTGYTAAIAPHKNRDFWGVDVDGQVVADFITRYINQTNRQSSPKYLYGESYGGIRTPIVAKLLERQGTSRYAPDPTGKPPVILTGVILNSPILDYATNCEMVGDVSCAGYLPSYAMMANFFNKSPARGSQTIEQYLESLRQFTSVRYAPVEALAPAARKKFLDTQTGWALLNDMVARAALDTLTWYKSIKQLPGDYREELMPGFELGRYDGRMKVPAGNSYAPDDYINVAFLNQFKQLMPYYVNYRSASAYESLGNAIYYWDWNHNGTTDPNSLADIQVALTYDPGLKWLVMHGYEDNATPGYQTELDLIGVDLAGRVPVKWFEGGHMTYNTEASRPALEAVISDFYAAPPFGSDAAQIAQQADAN</sequence>
<comment type="caution">
    <text evidence="2">The sequence shown here is derived from an EMBL/GenBank/DDBJ whole genome shotgun (WGS) entry which is preliminary data.</text>
</comment>
<dbReference type="GO" id="GO:0006508">
    <property type="term" value="P:proteolysis"/>
    <property type="evidence" value="ECO:0007669"/>
    <property type="project" value="InterPro"/>
</dbReference>
<dbReference type="Pfam" id="PF00450">
    <property type="entry name" value="Peptidase_S10"/>
    <property type="match status" value="1"/>
</dbReference>
<dbReference type="InterPro" id="IPR029058">
    <property type="entry name" value="AB_hydrolase_fold"/>
</dbReference>
<name>A0A952FLA8_9PROT</name>
<feature type="signal peptide" evidence="1">
    <location>
        <begin position="1"/>
        <end position="22"/>
    </location>
</feature>
<organism evidence="2 3">
    <name type="scientific">Inquilinus limosus</name>
    <dbReference type="NCBI Taxonomy" id="171674"/>
    <lineage>
        <taxon>Bacteria</taxon>
        <taxon>Pseudomonadati</taxon>
        <taxon>Pseudomonadota</taxon>
        <taxon>Alphaproteobacteria</taxon>
        <taxon>Rhodospirillales</taxon>
        <taxon>Rhodospirillaceae</taxon>
        <taxon>Inquilinus</taxon>
    </lineage>
</organism>
<evidence type="ECO:0000256" key="1">
    <source>
        <dbReference type="SAM" id="SignalP"/>
    </source>
</evidence>
<evidence type="ECO:0008006" key="4">
    <source>
        <dbReference type="Google" id="ProtNLM"/>
    </source>
</evidence>
<keyword evidence="1" id="KW-0732">Signal</keyword>
<dbReference type="SUPFAM" id="SSF53474">
    <property type="entry name" value="alpha/beta-Hydrolases"/>
    <property type="match status" value="1"/>
</dbReference>
<gene>
    <name evidence="2" type="ORF">JF625_16450</name>
</gene>
<evidence type="ECO:0000313" key="2">
    <source>
        <dbReference type="EMBL" id="MBW8726722.1"/>
    </source>
</evidence>
<dbReference type="InterPro" id="IPR018202">
    <property type="entry name" value="Ser_caboxypep_ser_AS"/>
</dbReference>
<dbReference type="Gene3D" id="3.40.50.1820">
    <property type="entry name" value="alpha/beta hydrolase"/>
    <property type="match status" value="1"/>
</dbReference>
<dbReference type="PROSITE" id="PS00131">
    <property type="entry name" value="CARBOXYPEPT_SER_SER"/>
    <property type="match status" value="1"/>
</dbReference>
<proteinExistence type="predicted"/>
<dbReference type="GO" id="GO:0004185">
    <property type="term" value="F:serine-type carboxypeptidase activity"/>
    <property type="evidence" value="ECO:0007669"/>
    <property type="project" value="InterPro"/>
</dbReference>
<accession>A0A952FLA8</accession>
<dbReference type="InterPro" id="IPR001563">
    <property type="entry name" value="Peptidase_S10"/>
</dbReference>